<keyword evidence="3" id="KW-1185">Reference proteome</keyword>
<sequence>MTTSSGKKRTILWWGRFDPDYSRNRILRRFLVEGGYTLSDFRPRSSFFGALEAVFHNLGSPDAVWVGAFRQSDFNAARRFADRRGIPLIFDPLISAWDKQVFERQKFSKNSRKAKRLKRWEKQMFSRADLVLADTELHARFFIDELGADPDKTVVVPVGAEEQLFTEQPHTLPDGAPEILFYGSFIHLQGPEVIVEAAKLVPEARWTLLGEGPLKKVCEEKASGHSHINFEGWCPYEQLAARIGKADVLLGVFGDSAKAGRVIPNKAYQALACGRPLITRESDAYPENLCNGPDAGIVFVPAGDPEVLAAEVRNFIMQQDMLPDMGKLARVSYETWFSEKKIRESLMDGLQKYL</sequence>
<dbReference type="AlphaFoldDB" id="A0A1M7Y362"/>
<organism evidence="2 3">
    <name type="scientific">Desulfopila aestuarii DSM 18488</name>
    <dbReference type="NCBI Taxonomy" id="1121416"/>
    <lineage>
        <taxon>Bacteria</taxon>
        <taxon>Pseudomonadati</taxon>
        <taxon>Thermodesulfobacteriota</taxon>
        <taxon>Desulfobulbia</taxon>
        <taxon>Desulfobulbales</taxon>
        <taxon>Desulfocapsaceae</taxon>
        <taxon>Desulfopila</taxon>
    </lineage>
</organism>
<dbReference type="SUPFAM" id="SSF53756">
    <property type="entry name" value="UDP-Glycosyltransferase/glycogen phosphorylase"/>
    <property type="match status" value="1"/>
</dbReference>
<dbReference type="RefSeq" id="WP_073612828.1">
    <property type="nucleotide sequence ID" value="NZ_FRFE01000005.1"/>
</dbReference>
<name>A0A1M7Y362_9BACT</name>
<proteinExistence type="predicted"/>
<dbReference type="OrthoDB" id="9790710at2"/>
<dbReference type="PANTHER" id="PTHR12526">
    <property type="entry name" value="GLYCOSYLTRANSFERASE"/>
    <property type="match status" value="1"/>
</dbReference>
<dbReference type="Gene3D" id="3.40.50.2000">
    <property type="entry name" value="Glycogen Phosphorylase B"/>
    <property type="match status" value="2"/>
</dbReference>
<dbReference type="Pfam" id="PF13692">
    <property type="entry name" value="Glyco_trans_1_4"/>
    <property type="match status" value="1"/>
</dbReference>
<keyword evidence="2" id="KW-0808">Transferase</keyword>
<reference evidence="2 3" key="1">
    <citation type="submission" date="2016-12" db="EMBL/GenBank/DDBJ databases">
        <authorList>
            <person name="Song W.-J."/>
            <person name="Kurnit D.M."/>
        </authorList>
    </citation>
    <scope>NUCLEOTIDE SEQUENCE [LARGE SCALE GENOMIC DNA]</scope>
    <source>
        <strain evidence="2 3">DSM 18488</strain>
    </source>
</reference>
<dbReference type="STRING" id="1121416.SAMN02745220_01503"/>
<dbReference type="InterPro" id="IPR028098">
    <property type="entry name" value="Glyco_trans_4-like_N"/>
</dbReference>
<evidence type="ECO:0000313" key="3">
    <source>
        <dbReference type="Proteomes" id="UP000184603"/>
    </source>
</evidence>
<gene>
    <name evidence="2" type="ORF">SAMN02745220_01503</name>
</gene>
<dbReference type="Pfam" id="PF13579">
    <property type="entry name" value="Glyco_trans_4_4"/>
    <property type="match status" value="1"/>
</dbReference>
<dbReference type="Proteomes" id="UP000184603">
    <property type="component" value="Unassembled WGS sequence"/>
</dbReference>
<protein>
    <submittedName>
        <fullName evidence="2">Glycosyltransferase involved in cell wall bisynthesis</fullName>
    </submittedName>
</protein>
<evidence type="ECO:0000259" key="1">
    <source>
        <dbReference type="Pfam" id="PF13579"/>
    </source>
</evidence>
<feature type="domain" description="Glycosyltransferase subfamily 4-like N-terminal" evidence="1">
    <location>
        <begin position="49"/>
        <end position="159"/>
    </location>
</feature>
<dbReference type="GO" id="GO:0016757">
    <property type="term" value="F:glycosyltransferase activity"/>
    <property type="evidence" value="ECO:0007669"/>
    <property type="project" value="UniProtKB-ARBA"/>
</dbReference>
<dbReference type="EMBL" id="FRFE01000005">
    <property type="protein sequence ID" value="SHO46449.1"/>
    <property type="molecule type" value="Genomic_DNA"/>
</dbReference>
<accession>A0A1M7Y362</accession>
<evidence type="ECO:0000313" key="2">
    <source>
        <dbReference type="EMBL" id="SHO46449.1"/>
    </source>
</evidence>